<gene>
    <name evidence="3" type="ORF">KDN34_14145</name>
</gene>
<dbReference type="InterPro" id="IPR025491">
    <property type="entry name" value="DUF4382"/>
</dbReference>
<feature type="chain" id="PRO_5045148052" evidence="1">
    <location>
        <begin position="18"/>
        <end position="327"/>
    </location>
</feature>
<evidence type="ECO:0000259" key="2">
    <source>
        <dbReference type="Pfam" id="PF14321"/>
    </source>
</evidence>
<dbReference type="RefSeq" id="WP_212594358.1">
    <property type="nucleotide sequence ID" value="NZ_CP073587.1"/>
</dbReference>
<name>A0ABX7YRR9_9GAMM</name>
<sequence>MMTYWHGLMVSACVLLAACGGSDNTTTDTQQSTGTLSVAISDSPMTGVTAVGLQLGELVMTDGNGIEHRYALGEMNFNLMNYQGADSITVVNGLPLSEGQYQNVYMTVIQGDGNNGCYVEDGQGRHALQVQDGKLPLMNFNISANHQYSYTLEVGLYMGLDRDYDYNYNLSYDYSWSVDNLYMGHLIGEMDPQWIADCETTYAALAPAGGEFTHLAYLYPDTVTSLSQMADVYDAPATGMVAPIAVAPLKQDDDGNWYFGLGYLPEATYRIGYTCLGHLDYPASDDITDGPFVIFADAGAVTIDGGPSGGQATIHVCGMGNGGHHGG</sequence>
<dbReference type="Proteomes" id="UP000679575">
    <property type="component" value="Chromosome"/>
</dbReference>
<evidence type="ECO:0000313" key="4">
    <source>
        <dbReference type="Proteomes" id="UP000679575"/>
    </source>
</evidence>
<dbReference type="Pfam" id="PF14321">
    <property type="entry name" value="DUF4382"/>
    <property type="match status" value="1"/>
</dbReference>
<protein>
    <submittedName>
        <fullName evidence="3">DUF4382 domain-containing protein</fullName>
    </submittedName>
</protein>
<feature type="signal peptide" evidence="1">
    <location>
        <begin position="1"/>
        <end position="17"/>
    </location>
</feature>
<accession>A0ABX7YRR9</accession>
<organism evidence="3 4">
    <name type="scientific">Shewanella yunxiaonensis</name>
    <dbReference type="NCBI Taxonomy" id="2829809"/>
    <lineage>
        <taxon>Bacteria</taxon>
        <taxon>Pseudomonadati</taxon>
        <taxon>Pseudomonadota</taxon>
        <taxon>Gammaproteobacteria</taxon>
        <taxon>Alteromonadales</taxon>
        <taxon>Shewanellaceae</taxon>
        <taxon>Shewanella</taxon>
    </lineage>
</organism>
<keyword evidence="4" id="KW-1185">Reference proteome</keyword>
<evidence type="ECO:0000313" key="3">
    <source>
        <dbReference type="EMBL" id="QUN05324.1"/>
    </source>
</evidence>
<feature type="domain" description="DUF4382" evidence="2">
    <location>
        <begin position="33"/>
        <end position="170"/>
    </location>
</feature>
<keyword evidence="1" id="KW-0732">Signal</keyword>
<proteinExistence type="predicted"/>
<reference evidence="3 4" key="1">
    <citation type="submission" date="2021-04" db="EMBL/GenBank/DDBJ databases">
        <title>Novel species identification of genus Shewanella.</title>
        <authorList>
            <person name="Liu G."/>
        </authorList>
    </citation>
    <scope>NUCLEOTIDE SEQUENCE [LARGE SCALE GENOMIC DNA]</scope>
    <source>
        <strain evidence="3 4">FJAT-54481</strain>
    </source>
</reference>
<evidence type="ECO:0000256" key="1">
    <source>
        <dbReference type="SAM" id="SignalP"/>
    </source>
</evidence>
<dbReference type="EMBL" id="CP073587">
    <property type="protein sequence ID" value="QUN05324.1"/>
    <property type="molecule type" value="Genomic_DNA"/>
</dbReference>